<dbReference type="EMBL" id="CAXITT010000105">
    <property type="protein sequence ID" value="CAL1532080.1"/>
    <property type="molecule type" value="Genomic_DNA"/>
</dbReference>
<dbReference type="SUPFAM" id="SSF49313">
    <property type="entry name" value="Cadherin-like"/>
    <property type="match status" value="1"/>
</dbReference>
<sequence length="1793" mass="194503">MAGKPLYKAEAVDLDEEYCRDPEGCPCSKVTYFIASQDGDSHFRIDKYSGEVTVDGESYSLYPVYEIKIGATDDGVDYDTMTLSIRTGSTWDDTSVNKYSMDVNAGYSDIESQNYLNMGPAEGELPHHRQRRAVILPSNVTFDLTKYGLNQNITEIRVGHRIQFQLDILFPSGSTDMQVELFTPDSEYIIMMLCNVEVIKGSNLAVSGSIKPILESLNNSTYNDRAIIALGTVTNNASDLNTNTPSTIRVLYEAVMVENANTANNKEYWVSAGAEFNQENDVWVGQASFIANTVNDTTVSYDNFTALPQATFSGPTSMSIGSSAIFYVNLALMYPVMDIKFDMFAPINFTDVMSICDAKVTSVSSAYECGLTNIQNFVPTYLPEGNTVGNKRLTMALGRPINKLAREYQVTKANADRGIITFAVQITLMDDTALVGNDYWVGATVEIGTAAIWAGQLKIRAAARADSQSIFPTFNMSMVNGTSISQTKPAIVQIDMLVPVNSSADYLLEVVAPFQDNKAIFQLCAVRAFYGEHMACGATTKLDPEYIVSSNETSYTDVLRLNLGRISNVGSYGWDRANSTIDPDAVRIHILIKATDHVLATLGSSHQVYFGMYVGTTKLIIGNTTLSIGTGPASENNTTAPARSLRYGGKGSDTIPVGKTGRLLLDIETARNTIYSPFNVEFIMPNNSGTALLKICKVQLESVGLNNPCVVKEGIETGTKLLSSFDDGIYDRAVLNIPSLCNYEVINKTTEDHFILAVNFIILNNPIFATDNKTWISAGIMYSPTQLWVGQISVNADVTSVSSSLSVAPSFKIVENNGNLTRIPLGYPARYYVRIKIAPNNTSPLSLNVSAQDNALSICDVRVSRMGEAYPCANPKLMIGSVTGLDPLIGVNKQGSIDLGFLDNVGVEAFKSSDVFDSNTVELEIVTKLTPDVALAPDSSTHLLTLVLSYNPGYATKLTATVTVTATTPTTLVDAYTLASAALTTNVSVLSITGQDDALANEKLDTIVKSESKRIVVDIDTPVNSTSQLSVTVSTPITPAAIMEVLYIGLLDAGVNLPCVQNAHTTSTYEPRQVGGAYSDIVTLVLGYVCNVGADITNLNGTANRLRVESIVRLLDTPAVAVGSSVTITAAVNSNNRSIMVYTIPLTVADVTTFSDVYMSNVSVSNGSYLNSSESPIIVSIADWKTLPIVFTVPPFTSSKVLFDAVMPVNTSAILTVEDVQFVSSGRNIKNLAKYQTSFVSTKYSKYNTSQVTKYEVDMGVVSNGGVTKKLATYIPEDDMFAVQVTVRMADHPLAVDGSTHKVSFGIKVANVILILDVPITVRRTSLEQLIFNMTSAVNETTSTSSRLEVETIYRLSNLSTAEGQNSTLNFFLPPYVAHVSTTVLNTDKTLVSSQTINNILILNFGPLFFSDNVNLLSVLQPNSSYLVPLGVTGQDSVLAYQPVADTNTATDVIGDLDYVNFTITTTPKSGIDCTTGPLGMQTSVIKDCQLSSSDDSLTAAIYGRYNPSSSTGWSPFVHKGLVSQERYFQVYFGDKTLVSKVLLKQFGPAKAKTLRLRYSNDGYAWTERNDNVMSPSLTLTISEEELTVPVPQESRFLRVMITDLDNNENQGSFQFEFYGCKVSNDGPAEPCSAIMAAPTKLTEFTRRSFLYTGTKLFVCDGIQGRQRIQQRCFFSSNDATWEELDSRVGSILGIESGEARLFAVSSNGLHYMSSVNGVDWYTSVPSDYATSKALATFKSAIKVPVNDAPELKLATPSAPFIDGVYGATNDGIKKDNAGWKLIFSWSASNCCQ</sequence>
<proteinExistence type="predicted"/>
<feature type="domain" description="F5/8 type C" evidence="1">
    <location>
        <begin position="1474"/>
        <end position="1621"/>
    </location>
</feature>
<protein>
    <recommendedName>
        <fullName evidence="1">F5/8 type C domain-containing protein</fullName>
    </recommendedName>
</protein>
<dbReference type="CDD" id="cd11304">
    <property type="entry name" value="Cadherin_repeat"/>
    <property type="match status" value="1"/>
</dbReference>
<dbReference type="SUPFAM" id="SSF49785">
    <property type="entry name" value="Galactose-binding domain-like"/>
    <property type="match status" value="1"/>
</dbReference>
<reference evidence="2 3" key="1">
    <citation type="submission" date="2024-04" db="EMBL/GenBank/DDBJ databases">
        <authorList>
            <consortium name="Genoscope - CEA"/>
            <person name="William W."/>
        </authorList>
    </citation>
    <scope>NUCLEOTIDE SEQUENCE [LARGE SCALE GENOMIC DNA]</scope>
</reference>
<dbReference type="PROSITE" id="PS50022">
    <property type="entry name" value="FA58C_3"/>
    <property type="match status" value="1"/>
</dbReference>
<comment type="caution">
    <text evidence="2">The sequence shown here is derived from an EMBL/GenBank/DDBJ whole genome shotgun (WGS) entry which is preliminary data.</text>
</comment>
<dbReference type="Proteomes" id="UP001497497">
    <property type="component" value="Unassembled WGS sequence"/>
</dbReference>
<evidence type="ECO:0000313" key="2">
    <source>
        <dbReference type="EMBL" id="CAL1532080.1"/>
    </source>
</evidence>
<gene>
    <name evidence="2" type="ORF">GSLYS_00006159001</name>
</gene>
<dbReference type="InterPro" id="IPR008979">
    <property type="entry name" value="Galactose-bd-like_sf"/>
</dbReference>
<dbReference type="GO" id="GO:0005509">
    <property type="term" value="F:calcium ion binding"/>
    <property type="evidence" value="ECO:0007669"/>
    <property type="project" value="InterPro"/>
</dbReference>
<organism evidence="2 3">
    <name type="scientific">Lymnaea stagnalis</name>
    <name type="common">Great pond snail</name>
    <name type="synonym">Helix stagnalis</name>
    <dbReference type="NCBI Taxonomy" id="6523"/>
    <lineage>
        <taxon>Eukaryota</taxon>
        <taxon>Metazoa</taxon>
        <taxon>Spiralia</taxon>
        <taxon>Lophotrochozoa</taxon>
        <taxon>Mollusca</taxon>
        <taxon>Gastropoda</taxon>
        <taxon>Heterobranchia</taxon>
        <taxon>Euthyneura</taxon>
        <taxon>Panpulmonata</taxon>
        <taxon>Hygrophila</taxon>
        <taxon>Lymnaeoidea</taxon>
        <taxon>Lymnaeidae</taxon>
        <taxon>Lymnaea</taxon>
    </lineage>
</organism>
<evidence type="ECO:0000259" key="1">
    <source>
        <dbReference type="PROSITE" id="PS50022"/>
    </source>
</evidence>
<dbReference type="InterPro" id="IPR015919">
    <property type="entry name" value="Cadherin-like_sf"/>
</dbReference>
<dbReference type="Gene3D" id="2.60.120.260">
    <property type="entry name" value="Galactose-binding domain-like"/>
    <property type="match status" value="1"/>
</dbReference>
<dbReference type="InterPro" id="IPR000421">
    <property type="entry name" value="FA58C"/>
</dbReference>
<name>A0AAV2HH30_LYMST</name>
<dbReference type="GO" id="GO:0016020">
    <property type="term" value="C:membrane"/>
    <property type="evidence" value="ECO:0007669"/>
    <property type="project" value="InterPro"/>
</dbReference>
<evidence type="ECO:0000313" key="3">
    <source>
        <dbReference type="Proteomes" id="UP001497497"/>
    </source>
</evidence>
<accession>A0AAV2HH30</accession>
<keyword evidence="3" id="KW-1185">Reference proteome</keyword>
<dbReference type="Gene3D" id="2.60.40.60">
    <property type="entry name" value="Cadherins"/>
    <property type="match status" value="1"/>
</dbReference>